<dbReference type="HAMAP" id="MF_01805">
    <property type="entry name" value="ScpA"/>
    <property type="match status" value="1"/>
</dbReference>
<dbReference type="InterPro" id="IPR003768">
    <property type="entry name" value="ScpA"/>
</dbReference>
<dbReference type="GO" id="GO:0007059">
    <property type="term" value="P:chromosome segregation"/>
    <property type="evidence" value="ECO:0007669"/>
    <property type="project" value="UniProtKB-UniRule"/>
</dbReference>
<feature type="compositionally biased region" description="Acidic residues" evidence="3">
    <location>
        <begin position="538"/>
        <end position="553"/>
    </location>
</feature>
<keyword evidence="2" id="KW-0131">Cell cycle</keyword>
<evidence type="ECO:0000256" key="2">
    <source>
        <dbReference type="HAMAP-Rule" id="MF_01805"/>
    </source>
</evidence>
<feature type="region of interest" description="Disordered" evidence="3">
    <location>
        <begin position="1"/>
        <end position="57"/>
    </location>
</feature>
<feature type="region of interest" description="Disordered" evidence="3">
    <location>
        <begin position="355"/>
        <end position="375"/>
    </location>
</feature>
<gene>
    <name evidence="2" type="primary">scpA</name>
    <name evidence="4" type="ORF">SOCE26_024570</name>
</gene>
<dbReference type="Pfam" id="PF02616">
    <property type="entry name" value="SMC_ScpA"/>
    <property type="match status" value="1"/>
</dbReference>
<dbReference type="AlphaFoldDB" id="A0A2L0EP71"/>
<dbReference type="GO" id="GO:0006260">
    <property type="term" value="P:DNA replication"/>
    <property type="evidence" value="ECO:0007669"/>
    <property type="project" value="UniProtKB-UniRule"/>
</dbReference>
<feature type="compositionally biased region" description="Acidic residues" evidence="3">
    <location>
        <begin position="475"/>
        <end position="486"/>
    </location>
</feature>
<keyword evidence="2" id="KW-0159">Chromosome partition</keyword>
<comment type="similarity">
    <text evidence="2">Belongs to the ScpA family.</text>
</comment>
<feature type="compositionally biased region" description="Acidic residues" evidence="3">
    <location>
        <begin position="441"/>
        <end position="452"/>
    </location>
</feature>
<feature type="compositionally biased region" description="Low complexity" evidence="3">
    <location>
        <begin position="561"/>
        <end position="596"/>
    </location>
</feature>
<sequence length="625" mass="64790">MARRAPGGREGVDRPAPCDYGRGVSGSKAGAARARSGKGRGSASAAPAPAARDAAARHAAARDGAARAAAAGAPGAAEDAGPREGEYVVQLPTFEGPLDLLLHLIQQHELDILDIPVSFVTEKYLEYLKIMRSLSIDLASEYLVMAATLAHIKSKMLLPSVPAGQDDDGMPGEEEDPRAELVRRLLEYQKYKLAAAELAERGTLGRDVFTRGMSESEVPKGPAPFAPSNIFSLLDAFERVLKRTNVQIDHEVVFDRISITDRIVELTEKLSARRAMRFEDLLLDSVSKGGVIPRFEVVITFLAVLEMCKLKLIRVHQTDPLAPIHIELAVTDGAPPETAELLDGAPAAAPIEALGREEGGAPPAGDREPAAVGGGEAERPALVELAAGASGASEVAGEQPATEDVAALFVEAEEPASEDAAAPFVEAEEPASEDAAAPFVEAEEPASEETSEDAAAPFVEADESAPEDAAAAFVEAEEPASEETSEDAAAPFVEADESAPEDAAAAFVEAEEPASEETAAPFVEADESAPEESAPFVEADEPAPEDADSFVEADEPRLEDVAAPPAAVEEAPPEDAAAPPAAVEEAPPEDAAAMPSEVEEPPPEGAAAPSAGADEVDAGSGRDGG</sequence>
<feature type="compositionally biased region" description="Low complexity" evidence="3">
    <location>
        <begin position="21"/>
        <end position="34"/>
    </location>
</feature>
<evidence type="ECO:0000256" key="3">
    <source>
        <dbReference type="SAM" id="MobiDB-lite"/>
    </source>
</evidence>
<comment type="function">
    <text evidence="2">Participates in chromosomal partition during cell division. May act via the formation of a condensin-like complex containing Smc and ScpB that pull DNA away from mid-cell into both cell halves.</text>
</comment>
<feature type="compositionally biased region" description="Low complexity" evidence="3">
    <location>
        <begin position="41"/>
        <end position="53"/>
    </location>
</feature>
<dbReference type="EMBL" id="CP012673">
    <property type="protein sequence ID" value="AUX41052.1"/>
    <property type="molecule type" value="Genomic_DNA"/>
</dbReference>
<keyword evidence="2" id="KW-0132">Cell division</keyword>
<evidence type="ECO:0000313" key="5">
    <source>
        <dbReference type="Proteomes" id="UP000238348"/>
    </source>
</evidence>
<keyword evidence="2" id="KW-0963">Cytoplasm</keyword>
<dbReference type="Gene3D" id="6.10.250.2410">
    <property type="match status" value="1"/>
</dbReference>
<dbReference type="GO" id="GO:0051301">
    <property type="term" value="P:cell division"/>
    <property type="evidence" value="ECO:0007669"/>
    <property type="project" value="UniProtKB-KW"/>
</dbReference>
<protein>
    <recommendedName>
        <fullName evidence="1 2">Segregation and condensation protein A</fullName>
    </recommendedName>
</protein>
<dbReference type="Proteomes" id="UP000238348">
    <property type="component" value="Chromosome"/>
</dbReference>
<feature type="compositionally biased region" description="Basic and acidic residues" evidence="3">
    <location>
        <begin position="355"/>
        <end position="369"/>
    </location>
</feature>
<dbReference type="PANTHER" id="PTHR33969:SF2">
    <property type="entry name" value="SEGREGATION AND CONDENSATION PROTEIN A"/>
    <property type="match status" value="1"/>
</dbReference>
<evidence type="ECO:0000256" key="1">
    <source>
        <dbReference type="ARBA" id="ARBA00044777"/>
    </source>
</evidence>
<evidence type="ECO:0000313" key="4">
    <source>
        <dbReference type="EMBL" id="AUX41052.1"/>
    </source>
</evidence>
<dbReference type="PANTHER" id="PTHR33969">
    <property type="entry name" value="SEGREGATION AND CONDENSATION PROTEIN A"/>
    <property type="match status" value="1"/>
</dbReference>
<feature type="region of interest" description="Disordered" evidence="3">
    <location>
        <begin position="414"/>
        <end position="625"/>
    </location>
</feature>
<name>A0A2L0EP71_SORCE</name>
<organism evidence="4 5">
    <name type="scientific">Sorangium cellulosum</name>
    <name type="common">Polyangium cellulosum</name>
    <dbReference type="NCBI Taxonomy" id="56"/>
    <lineage>
        <taxon>Bacteria</taxon>
        <taxon>Pseudomonadati</taxon>
        <taxon>Myxococcota</taxon>
        <taxon>Polyangia</taxon>
        <taxon>Polyangiales</taxon>
        <taxon>Polyangiaceae</taxon>
        <taxon>Sorangium</taxon>
    </lineage>
</organism>
<comment type="subunit">
    <text evidence="2">Component of a cohesin-like complex composed of ScpA, ScpB and the Smc homodimer, in which ScpA and ScpB bind to the head domain of Smc. The presence of the three proteins is required for the association of the complex with DNA.</text>
</comment>
<dbReference type="GO" id="GO:0005737">
    <property type="term" value="C:cytoplasm"/>
    <property type="evidence" value="ECO:0007669"/>
    <property type="project" value="UniProtKB-SubCell"/>
</dbReference>
<comment type="subcellular location">
    <subcellularLocation>
        <location evidence="2">Cytoplasm</location>
    </subcellularLocation>
    <text evidence="2">Associated with two foci at the outer edges of the nucleoid region in young cells, and at four foci within both cell halves in older cells.</text>
</comment>
<proteinExistence type="inferred from homology"/>
<accession>A0A2L0EP71</accession>
<reference evidence="4 5" key="1">
    <citation type="submission" date="2015-09" db="EMBL/GenBank/DDBJ databases">
        <title>Sorangium comparison.</title>
        <authorList>
            <person name="Zaburannyi N."/>
            <person name="Bunk B."/>
            <person name="Overmann J."/>
            <person name="Mueller R."/>
        </authorList>
    </citation>
    <scope>NUCLEOTIDE SEQUENCE [LARGE SCALE GENOMIC DNA]</scope>
    <source>
        <strain evidence="4 5">So ce26</strain>
    </source>
</reference>